<dbReference type="PROSITE" id="PS50022">
    <property type="entry name" value="FA58C_3"/>
    <property type="match status" value="1"/>
</dbReference>
<evidence type="ECO:0000313" key="6">
    <source>
        <dbReference type="EMBL" id="MPQ43780.1"/>
    </source>
</evidence>
<evidence type="ECO:0000256" key="1">
    <source>
        <dbReference type="ARBA" id="ARBA00022801"/>
    </source>
</evidence>
<feature type="domain" description="F5/8 type C" evidence="5">
    <location>
        <begin position="44"/>
        <end position="190"/>
    </location>
</feature>
<sequence length="345" mass="38481">MGEINMKKAKLKILSLLTVATVISSISLNTISALATGNDVAIQSEEKVLSTLNLALGKTAVASSVEPEGENFTADKITDGDRTSRSSRWSSGHFTNGHQPWIYVDLGEETEFDKIKLYWETANAKVYRIEVSNDAENWSKIHRKDNAQGGEELISFEEKQNARYVRLFCEENNPDVWTTVSLYEMEIYNGELPTNPQEVIDNLVVPIINKGDTKLQMPKVPSDMEIEFIGCDYQEIIASDLTINEPLVDTKVTVDFRVKQGETSLETKGIEVTVPGKYSGNIGANTKPEVIPSLREWVGKDGNFQIADSSRIVLDGNYEAELSKTAEIFKEDYKDILGKDIEIIT</sequence>
<keyword evidence="2" id="KW-0326">Glycosidase</keyword>
<dbReference type="GO" id="GO:0016798">
    <property type="term" value="F:hydrolase activity, acting on glycosyl bonds"/>
    <property type="evidence" value="ECO:0007669"/>
    <property type="project" value="UniProtKB-KW"/>
</dbReference>
<evidence type="ECO:0000256" key="4">
    <source>
        <dbReference type="SAM" id="SignalP"/>
    </source>
</evidence>
<evidence type="ECO:0000313" key="7">
    <source>
        <dbReference type="Proteomes" id="UP000430345"/>
    </source>
</evidence>
<dbReference type="InterPro" id="IPR029018">
    <property type="entry name" value="Hex-like_dom2"/>
</dbReference>
<feature type="region of interest" description="Disordered" evidence="3">
    <location>
        <begin position="71"/>
        <end position="91"/>
    </location>
</feature>
<keyword evidence="7" id="KW-1185">Reference proteome</keyword>
<proteinExistence type="predicted"/>
<dbReference type="EMBL" id="WHJC01000105">
    <property type="protein sequence ID" value="MPQ43780.1"/>
    <property type="molecule type" value="Genomic_DNA"/>
</dbReference>
<gene>
    <name evidence="6" type="ORF">GBZ86_08415</name>
</gene>
<evidence type="ECO:0000256" key="2">
    <source>
        <dbReference type="ARBA" id="ARBA00023295"/>
    </source>
</evidence>
<dbReference type="Gene3D" id="3.30.379.10">
    <property type="entry name" value="Chitobiase/beta-hexosaminidase domain 2-like"/>
    <property type="match status" value="1"/>
</dbReference>
<organism evidence="6 7">
    <name type="scientific">Clostridium tarantellae</name>
    <dbReference type="NCBI Taxonomy" id="39493"/>
    <lineage>
        <taxon>Bacteria</taxon>
        <taxon>Bacillati</taxon>
        <taxon>Bacillota</taxon>
        <taxon>Clostridia</taxon>
        <taxon>Eubacteriales</taxon>
        <taxon>Clostridiaceae</taxon>
        <taxon>Clostridium</taxon>
    </lineage>
</organism>
<dbReference type="Gene3D" id="2.60.120.260">
    <property type="entry name" value="Galactose-binding domain-like"/>
    <property type="match status" value="1"/>
</dbReference>
<protein>
    <submittedName>
        <fullName evidence="6">Glycosyl hydrolase family 20</fullName>
    </submittedName>
</protein>
<dbReference type="InterPro" id="IPR008979">
    <property type="entry name" value="Galactose-bd-like_sf"/>
</dbReference>
<accession>A0A6I1ML89</accession>
<evidence type="ECO:0000259" key="5">
    <source>
        <dbReference type="PROSITE" id="PS50022"/>
    </source>
</evidence>
<dbReference type="Proteomes" id="UP000430345">
    <property type="component" value="Unassembled WGS sequence"/>
</dbReference>
<feature type="signal peptide" evidence="4">
    <location>
        <begin position="1"/>
        <end position="35"/>
    </location>
</feature>
<feature type="chain" id="PRO_5026229419" evidence="4">
    <location>
        <begin position="36"/>
        <end position="345"/>
    </location>
</feature>
<name>A0A6I1ML89_9CLOT</name>
<dbReference type="InterPro" id="IPR000421">
    <property type="entry name" value="FA58C"/>
</dbReference>
<comment type="caution">
    <text evidence="6">The sequence shown here is derived from an EMBL/GenBank/DDBJ whole genome shotgun (WGS) entry which is preliminary data.</text>
</comment>
<feature type="non-terminal residue" evidence="6">
    <location>
        <position position="345"/>
    </location>
</feature>
<dbReference type="Pfam" id="PF00754">
    <property type="entry name" value="F5_F8_type_C"/>
    <property type="match status" value="1"/>
</dbReference>
<dbReference type="SUPFAM" id="SSF49785">
    <property type="entry name" value="Galactose-binding domain-like"/>
    <property type="match status" value="1"/>
</dbReference>
<reference evidence="6 7" key="1">
    <citation type="submission" date="2019-10" db="EMBL/GenBank/DDBJ databases">
        <title>The Genome Sequence of Clostridium tarantellae Isolated from Fish Brain.</title>
        <authorList>
            <person name="Bano L."/>
            <person name="Kiel M."/>
            <person name="Sales G."/>
            <person name="Doxey A.C."/>
            <person name="Mansfield M.J."/>
            <person name="Schiavone M."/>
            <person name="Rossetto O."/>
            <person name="Pirazzini M."/>
            <person name="Dobrindt U."/>
            <person name="Montecucco C."/>
        </authorList>
    </citation>
    <scope>NUCLEOTIDE SEQUENCE [LARGE SCALE GENOMIC DNA]</scope>
    <source>
        <strain evidence="6 7">DSM 3997</strain>
    </source>
</reference>
<keyword evidence="4" id="KW-0732">Signal</keyword>
<dbReference type="GO" id="GO:0005975">
    <property type="term" value="P:carbohydrate metabolic process"/>
    <property type="evidence" value="ECO:0007669"/>
    <property type="project" value="UniProtKB-ARBA"/>
</dbReference>
<keyword evidence="1 6" id="KW-0378">Hydrolase</keyword>
<dbReference type="AlphaFoldDB" id="A0A6I1ML89"/>
<evidence type="ECO:0000256" key="3">
    <source>
        <dbReference type="SAM" id="MobiDB-lite"/>
    </source>
</evidence>